<dbReference type="InterPro" id="IPR013656">
    <property type="entry name" value="PAS_4"/>
</dbReference>
<dbReference type="InterPro" id="IPR003661">
    <property type="entry name" value="HisK_dim/P_dom"/>
</dbReference>
<dbReference type="PROSITE" id="PS50112">
    <property type="entry name" value="PAS"/>
    <property type="match status" value="2"/>
</dbReference>
<dbReference type="Pfam" id="PF00512">
    <property type="entry name" value="HisKA"/>
    <property type="match status" value="1"/>
</dbReference>
<evidence type="ECO:0000313" key="10">
    <source>
        <dbReference type="Proteomes" id="UP001324634"/>
    </source>
</evidence>
<feature type="domain" description="PAC" evidence="8">
    <location>
        <begin position="204"/>
        <end position="256"/>
    </location>
</feature>
<keyword evidence="5" id="KW-0418">Kinase</keyword>
<evidence type="ECO:0000259" key="7">
    <source>
        <dbReference type="PROSITE" id="PS50112"/>
    </source>
</evidence>
<dbReference type="SMART" id="SM00387">
    <property type="entry name" value="HATPase_c"/>
    <property type="match status" value="1"/>
</dbReference>
<dbReference type="SMART" id="SM00091">
    <property type="entry name" value="PAS"/>
    <property type="match status" value="3"/>
</dbReference>
<dbReference type="PROSITE" id="PS50113">
    <property type="entry name" value="PAC"/>
    <property type="match status" value="2"/>
</dbReference>
<keyword evidence="10" id="KW-1185">Reference proteome</keyword>
<evidence type="ECO:0000256" key="4">
    <source>
        <dbReference type="ARBA" id="ARBA00022679"/>
    </source>
</evidence>
<proteinExistence type="predicted"/>
<dbReference type="EMBL" id="CP139487">
    <property type="protein sequence ID" value="WPU65703.1"/>
    <property type="molecule type" value="Genomic_DNA"/>
</dbReference>
<evidence type="ECO:0000256" key="1">
    <source>
        <dbReference type="ARBA" id="ARBA00000085"/>
    </source>
</evidence>
<dbReference type="GO" id="GO:0000155">
    <property type="term" value="F:phosphorelay sensor kinase activity"/>
    <property type="evidence" value="ECO:0007669"/>
    <property type="project" value="InterPro"/>
</dbReference>
<dbReference type="Gene3D" id="3.30.450.20">
    <property type="entry name" value="PAS domain"/>
    <property type="match status" value="3"/>
</dbReference>
<dbReference type="InterPro" id="IPR001610">
    <property type="entry name" value="PAC"/>
</dbReference>
<dbReference type="NCBIfam" id="TIGR00229">
    <property type="entry name" value="sensory_box"/>
    <property type="match status" value="2"/>
</dbReference>
<evidence type="ECO:0000259" key="6">
    <source>
        <dbReference type="PROSITE" id="PS50109"/>
    </source>
</evidence>
<accession>A0AAX4HRG8</accession>
<evidence type="ECO:0000259" key="8">
    <source>
        <dbReference type="PROSITE" id="PS50113"/>
    </source>
</evidence>
<dbReference type="InterPro" id="IPR000700">
    <property type="entry name" value="PAS-assoc_C"/>
</dbReference>
<dbReference type="PANTHER" id="PTHR43304">
    <property type="entry name" value="PHYTOCHROME-LIKE PROTEIN CPH1"/>
    <property type="match status" value="1"/>
</dbReference>
<dbReference type="InterPro" id="IPR013655">
    <property type="entry name" value="PAS_fold_3"/>
</dbReference>
<feature type="domain" description="Histidine kinase" evidence="6">
    <location>
        <begin position="397"/>
        <end position="616"/>
    </location>
</feature>
<dbReference type="InterPro" id="IPR004358">
    <property type="entry name" value="Sig_transdc_His_kin-like_C"/>
</dbReference>
<dbReference type="InterPro" id="IPR035965">
    <property type="entry name" value="PAS-like_dom_sf"/>
</dbReference>
<dbReference type="InterPro" id="IPR003594">
    <property type="entry name" value="HATPase_dom"/>
</dbReference>
<dbReference type="KEGG" id="psti:SOO65_02990"/>
<feature type="domain" description="PAS" evidence="7">
    <location>
        <begin position="131"/>
        <end position="201"/>
    </location>
</feature>
<dbReference type="Gene3D" id="1.10.287.130">
    <property type="match status" value="1"/>
</dbReference>
<dbReference type="FunFam" id="3.30.450.20:FF:000099">
    <property type="entry name" value="Sensory box sensor histidine kinase"/>
    <property type="match status" value="1"/>
</dbReference>
<dbReference type="Pfam" id="PF02518">
    <property type="entry name" value="HATPase_c"/>
    <property type="match status" value="1"/>
</dbReference>
<dbReference type="PRINTS" id="PR00344">
    <property type="entry name" value="BCTRLSENSOR"/>
</dbReference>
<dbReference type="SUPFAM" id="SSF55874">
    <property type="entry name" value="ATPase domain of HSP90 chaperone/DNA topoisomerase II/histidine kinase"/>
    <property type="match status" value="1"/>
</dbReference>
<dbReference type="Pfam" id="PF13426">
    <property type="entry name" value="PAS_9"/>
    <property type="match status" value="1"/>
</dbReference>
<feature type="domain" description="PAS" evidence="7">
    <location>
        <begin position="21"/>
        <end position="76"/>
    </location>
</feature>
<dbReference type="InterPro" id="IPR000014">
    <property type="entry name" value="PAS"/>
</dbReference>
<evidence type="ECO:0000256" key="3">
    <source>
        <dbReference type="ARBA" id="ARBA00022553"/>
    </source>
</evidence>
<dbReference type="Pfam" id="PF08448">
    <property type="entry name" value="PAS_4"/>
    <property type="match status" value="1"/>
</dbReference>
<dbReference type="InterPro" id="IPR036890">
    <property type="entry name" value="HATPase_C_sf"/>
</dbReference>
<dbReference type="EC" id="2.7.13.3" evidence="2"/>
<gene>
    <name evidence="9" type="ORF">SOO65_02990</name>
</gene>
<protein>
    <recommendedName>
        <fullName evidence="2">histidine kinase</fullName>
        <ecNumber evidence="2">2.7.13.3</ecNumber>
    </recommendedName>
</protein>
<feature type="domain" description="PAC" evidence="8">
    <location>
        <begin position="332"/>
        <end position="386"/>
    </location>
</feature>
<name>A0AAX4HRG8_9BACT</name>
<evidence type="ECO:0000256" key="2">
    <source>
        <dbReference type="ARBA" id="ARBA00012438"/>
    </source>
</evidence>
<dbReference type="PANTHER" id="PTHR43304:SF1">
    <property type="entry name" value="PAC DOMAIN-CONTAINING PROTEIN"/>
    <property type="match status" value="1"/>
</dbReference>
<sequence>MHTFTPDHLIGLISAGYHGLIAYIDKEFKYHFVNEYYQDWFGQNPSELIGKSAMEVIGKEAFAERLPYLERVLRGEKLKFFSYLPHKTLGRREVEQIYHPDIKEDGSIRGFIVMVRDITDQRRAERVAQESEARFRGLTEVMPQIVWITDDEGKAIFFNNNFSRVTNTRMEDNLGNGWVNSVHPEDRVNLILQWGESIKHGSPFEADYRIRMADGSYRWHVARGIPIKNEKGKVERWAGTTTDIEDQKNARVLADKERERIYSLFMQAPVLIAVMNGPDHIFEMINPAGIKNLGGKQVIGLPLKDALPEFIPQGFVKLMDEIYFSGKGMFFPARELHIQNADGTKIETYQDLFYEPIKDENGLTTGILSMAVDVTEQVKALKNMEEALKSRDQFLSIASHELKTPLTSLKLQSQLTLRMLEKNNEIPTERQKLQALQQSDLVTKLTRLIDDMLDVSRIRTGKLNLEKGQHEIGDIVREVVFRMGLLFEAAGIPLPAVKADSKMSGLWDRFRLEQVIGNLLTNAIRYGKGRPIEILIEKKGTMASVSVTDQGYGIDKVDLERIFGRFERASHSAEVSGLGLGLFISKEIIESHHGKIFVTSRLGHGSTFTFEIPINS</sequence>
<dbReference type="InterPro" id="IPR005467">
    <property type="entry name" value="His_kinase_dom"/>
</dbReference>
<evidence type="ECO:0000256" key="5">
    <source>
        <dbReference type="ARBA" id="ARBA00022777"/>
    </source>
</evidence>
<dbReference type="CDD" id="cd00130">
    <property type="entry name" value="PAS"/>
    <property type="match status" value="2"/>
</dbReference>
<dbReference type="Gene3D" id="3.30.565.10">
    <property type="entry name" value="Histidine kinase-like ATPase, C-terminal domain"/>
    <property type="match status" value="1"/>
</dbReference>
<dbReference type="Pfam" id="PF08447">
    <property type="entry name" value="PAS_3"/>
    <property type="match status" value="1"/>
</dbReference>
<dbReference type="AlphaFoldDB" id="A0AAX4HRG8"/>
<dbReference type="SMART" id="SM00086">
    <property type="entry name" value="PAC"/>
    <property type="match status" value="2"/>
</dbReference>
<dbReference type="InterPro" id="IPR036097">
    <property type="entry name" value="HisK_dim/P_sf"/>
</dbReference>
<keyword evidence="4" id="KW-0808">Transferase</keyword>
<dbReference type="SUPFAM" id="SSF47384">
    <property type="entry name" value="Homodimeric domain of signal transducing histidine kinase"/>
    <property type="match status" value="1"/>
</dbReference>
<organism evidence="9 10">
    <name type="scientific">Peredibacter starrii</name>
    <dbReference type="NCBI Taxonomy" id="28202"/>
    <lineage>
        <taxon>Bacteria</taxon>
        <taxon>Pseudomonadati</taxon>
        <taxon>Bdellovibrionota</taxon>
        <taxon>Bacteriovoracia</taxon>
        <taxon>Bacteriovoracales</taxon>
        <taxon>Bacteriovoracaceae</taxon>
        <taxon>Peredibacter</taxon>
    </lineage>
</organism>
<dbReference type="SMART" id="SM00388">
    <property type="entry name" value="HisKA"/>
    <property type="match status" value="1"/>
</dbReference>
<evidence type="ECO:0000313" key="9">
    <source>
        <dbReference type="EMBL" id="WPU65703.1"/>
    </source>
</evidence>
<keyword evidence="3" id="KW-0597">Phosphoprotein</keyword>
<dbReference type="RefSeq" id="WP_321396698.1">
    <property type="nucleotide sequence ID" value="NZ_CP139487.1"/>
</dbReference>
<dbReference type="PROSITE" id="PS50109">
    <property type="entry name" value="HIS_KIN"/>
    <property type="match status" value="1"/>
</dbReference>
<dbReference type="Proteomes" id="UP001324634">
    <property type="component" value="Chromosome"/>
</dbReference>
<comment type="catalytic activity">
    <reaction evidence="1">
        <text>ATP + protein L-histidine = ADP + protein N-phospho-L-histidine.</text>
        <dbReference type="EC" id="2.7.13.3"/>
    </reaction>
</comment>
<dbReference type="InterPro" id="IPR052162">
    <property type="entry name" value="Sensor_kinase/Photoreceptor"/>
</dbReference>
<dbReference type="SUPFAM" id="SSF55785">
    <property type="entry name" value="PYP-like sensor domain (PAS domain)"/>
    <property type="match status" value="3"/>
</dbReference>
<reference evidence="9 10" key="1">
    <citation type="submission" date="2023-11" db="EMBL/GenBank/DDBJ databases">
        <title>Peredibacter starrii A3.12.</title>
        <authorList>
            <person name="Mitchell R.J."/>
        </authorList>
    </citation>
    <scope>NUCLEOTIDE SEQUENCE [LARGE SCALE GENOMIC DNA]</scope>
    <source>
        <strain evidence="9 10">A3.12</strain>
    </source>
</reference>
<dbReference type="CDD" id="cd00082">
    <property type="entry name" value="HisKA"/>
    <property type="match status" value="1"/>
</dbReference>